<organism evidence="1 2">
    <name type="scientific">Cedratvirus kamchatka</name>
    <dbReference type="NCBI Taxonomy" id="2716914"/>
    <lineage>
        <taxon>Viruses</taxon>
        <taxon>Pithoviruses</taxon>
        <taxon>Orthocedratvirinae</taxon>
        <taxon>Alphacedratvirus</taxon>
        <taxon>Alphacedratvirus rossiense</taxon>
    </lineage>
</organism>
<proteinExistence type="predicted"/>
<evidence type="ECO:0000313" key="1">
    <source>
        <dbReference type="EMBL" id="QIN54501.1"/>
    </source>
</evidence>
<reference evidence="1" key="1">
    <citation type="submission" date="2019-12" db="EMBL/GenBank/DDBJ databases">
        <title>The DNA Methylation Landscape of Giant Viruses.</title>
        <authorList>
            <person name="Jeudy S."/>
            <person name="Rigou S."/>
            <person name="Alempic J.-M."/>
            <person name="Claverie J.-M."/>
            <person name="Abergel C."/>
            <person name="Legendre M."/>
        </authorList>
    </citation>
    <scope>NUCLEOTIDE SEQUENCE</scope>
    <source>
        <strain evidence="1">P4</strain>
    </source>
</reference>
<protein>
    <submittedName>
        <fullName evidence="1">Uncharacterized protein</fullName>
    </submittedName>
</protein>
<evidence type="ECO:0000313" key="2">
    <source>
        <dbReference type="Proteomes" id="UP001224087"/>
    </source>
</evidence>
<name>A0A6G8MY71_9VIRU</name>
<accession>A0A6G8MY71</accession>
<sequence length="130" mass="15068">MNSDSLLDKFSITKEYWNSIPLSDKFSYLNKSMSGDLVLPVIKDEQSLLLLYERAMKERNHRILSLLHGKCFSLKLLPLASRYDDLVTLNCLLEHRKPEKNNPYLRESLLCAQPLSFSFLTSYIRGQIPS</sequence>
<dbReference type="Proteomes" id="UP001224087">
    <property type="component" value="Segment"/>
</dbReference>
<gene>
    <name evidence="1" type="primary">ck376</name>
</gene>
<dbReference type="EMBL" id="MN873693">
    <property type="protein sequence ID" value="QIN54501.1"/>
    <property type="molecule type" value="Genomic_DNA"/>
</dbReference>
<keyword evidence="2" id="KW-1185">Reference proteome</keyword>